<gene>
    <name evidence="2" type="ORF">EX30DRAFT_373270</name>
</gene>
<feature type="compositionally biased region" description="Low complexity" evidence="1">
    <location>
        <begin position="316"/>
        <end position="330"/>
    </location>
</feature>
<feature type="compositionally biased region" description="Basic and acidic residues" evidence="1">
    <location>
        <begin position="249"/>
        <end position="258"/>
    </location>
</feature>
<feature type="compositionally biased region" description="Low complexity" evidence="1">
    <location>
        <begin position="517"/>
        <end position="535"/>
    </location>
</feature>
<feature type="compositionally biased region" description="Basic and acidic residues" evidence="1">
    <location>
        <begin position="579"/>
        <end position="591"/>
    </location>
</feature>
<feature type="region of interest" description="Disordered" evidence="1">
    <location>
        <begin position="415"/>
        <end position="600"/>
    </location>
</feature>
<dbReference type="STRING" id="341454.A0A4S2MPN8"/>
<feature type="compositionally biased region" description="Basic and acidic residues" evidence="1">
    <location>
        <begin position="481"/>
        <end position="490"/>
    </location>
</feature>
<sequence>MARLRSAVAKAKDATIEAAASLAANASETISTPIKTSKRQPLSLKASKSQLPVPQTPAKSPSPEISYPSLEKLTAEMVTPRPKSGSSIPAPPKTAARKPIATQESPSPVKKLTAPSDLLKPLVPDDKPLPTTPSNRGQESDIEDPSSAIPGAFTIPKSFNFQSPLPKPSFLTSRPILPPPSTPRRIVSNIGASATTGGKRDIKKRFEAAHEAAFAKMDSIANHYAARRTPQTTIKTPQNPQKGLKRMKEHTSPTKDEENQPLSSPSPVKKAPEPPAKRQRLDSKPTITINKATPSTKSRYSNIGSTTASRRPSSKLPTTPSSRLRLSSTSQAPHTIAPTTRLFPSAPTHIPGSLTPSIPRPKTSPTKTTPTTFTFTSRPAGHKSFKRLSDMHDRALSRPSSSNIPKRILIEEVSEIDDPFGGDVGDGRGGGDGGTTTKQLLDKAASVSKRAEEILRGVKRRAGEGMGVIPEADDEVDEDVVDKVVQEVLKEVGGNKTPTATPSPPQNLGRDAKTPKVKVQVKTMKTKTPPTTAAAGRKRAKLDPAATAATTTVTPGDMASKTPQRLSTRRLDALATPKRRNEAGVKAVMRERAKRGRVGK</sequence>
<feature type="region of interest" description="Disordered" evidence="1">
    <location>
        <begin position="223"/>
        <end position="383"/>
    </location>
</feature>
<feature type="compositionally biased region" description="Acidic residues" evidence="1">
    <location>
        <begin position="471"/>
        <end position="480"/>
    </location>
</feature>
<dbReference type="OrthoDB" id="5392429at2759"/>
<protein>
    <submittedName>
        <fullName evidence="2">Uncharacterized protein</fullName>
    </submittedName>
</protein>
<dbReference type="InParanoid" id="A0A4S2MPN8"/>
<reference evidence="2 3" key="1">
    <citation type="submission" date="2019-04" db="EMBL/GenBank/DDBJ databases">
        <title>Comparative genomics and transcriptomics to analyze fruiting body development in filamentous ascomycetes.</title>
        <authorList>
            <consortium name="DOE Joint Genome Institute"/>
            <person name="Lutkenhaus R."/>
            <person name="Traeger S."/>
            <person name="Breuer J."/>
            <person name="Kuo A."/>
            <person name="Lipzen A."/>
            <person name="Pangilinan J."/>
            <person name="Dilworth D."/>
            <person name="Sandor L."/>
            <person name="Poggeler S."/>
            <person name="Barry K."/>
            <person name="Grigoriev I.V."/>
            <person name="Nowrousian M."/>
        </authorList>
    </citation>
    <scope>NUCLEOTIDE SEQUENCE [LARGE SCALE GENOMIC DNA]</scope>
    <source>
        <strain evidence="2 3">CBS 389.68</strain>
    </source>
</reference>
<feature type="compositionally biased region" description="Polar residues" evidence="1">
    <location>
        <begin position="229"/>
        <end position="241"/>
    </location>
</feature>
<accession>A0A4S2MPN8</accession>
<evidence type="ECO:0000256" key="1">
    <source>
        <dbReference type="SAM" id="MobiDB-lite"/>
    </source>
</evidence>
<dbReference type="EMBL" id="ML220134">
    <property type="protein sequence ID" value="TGZ79130.1"/>
    <property type="molecule type" value="Genomic_DNA"/>
</dbReference>
<evidence type="ECO:0000313" key="3">
    <source>
        <dbReference type="Proteomes" id="UP000298138"/>
    </source>
</evidence>
<organism evidence="2 3">
    <name type="scientific">Ascodesmis nigricans</name>
    <dbReference type="NCBI Taxonomy" id="341454"/>
    <lineage>
        <taxon>Eukaryota</taxon>
        <taxon>Fungi</taxon>
        <taxon>Dikarya</taxon>
        <taxon>Ascomycota</taxon>
        <taxon>Pezizomycotina</taxon>
        <taxon>Pezizomycetes</taxon>
        <taxon>Pezizales</taxon>
        <taxon>Ascodesmidaceae</taxon>
        <taxon>Ascodesmis</taxon>
    </lineage>
</organism>
<feature type="compositionally biased region" description="Gly residues" evidence="1">
    <location>
        <begin position="422"/>
        <end position="434"/>
    </location>
</feature>
<feature type="compositionally biased region" description="Polar residues" evidence="1">
    <location>
        <begin position="285"/>
        <end position="311"/>
    </location>
</feature>
<dbReference type="AlphaFoldDB" id="A0A4S2MPN8"/>
<feature type="region of interest" description="Disordered" evidence="1">
    <location>
        <begin position="23"/>
        <end position="201"/>
    </location>
</feature>
<dbReference type="Proteomes" id="UP000298138">
    <property type="component" value="Unassembled WGS sequence"/>
</dbReference>
<feature type="compositionally biased region" description="Polar residues" evidence="1">
    <location>
        <begin position="46"/>
        <end position="59"/>
    </location>
</feature>
<evidence type="ECO:0000313" key="2">
    <source>
        <dbReference type="EMBL" id="TGZ79130.1"/>
    </source>
</evidence>
<feature type="compositionally biased region" description="Basic and acidic residues" evidence="1">
    <location>
        <begin position="270"/>
        <end position="283"/>
    </location>
</feature>
<feature type="compositionally biased region" description="Low complexity" evidence="1">
    <location>
        <begin position="355"/>
        <end position="379"/>
    </location>
</feature>
<keyword evidence="3" id="KW-1185">Reference proteome</keyword>
<name>A0A4S2MPN8_9PEZI</name>
<proteinExistence type="predicted"/>